<protein>
    <submittedName>
        <fullName evidence="8">MraY family glycosyltransferase</fullName>
    </submittedName>
</protein>
<sequence>MDDPEERSSHINKTPTLGGIGVFISFSITLILFAVFKKLEQPDLIKILSLLAGVIILLFLGIKDDLLVLSPRKKLIGQIAAAAIVVIMTDVKIYDFSGILGVGELAAWFSMLFSIFSFVFIINAFNLTDGIDGLAASVAIMSSLVFGFYFMMNGDVFMVLISFSLIGGLLSFLSFNLSNTRKIFMGDSGSMFVGFILAFQGISLLAMNSITTVNFTFNCLPILVLSVLAFPILDTVRVFLIRIRKGRSPFSADRNHIHHRLIDLGFSHTSATIIIVSISSLMISSTLLIDSFYMNANIELLLVLLLAPVLYLFPFVLEQKKGNIRFTFPKLTF</sequence>
<feature type="transmembrane region" description="Helical" evidence="7">
    <location>
        <begin position="222"/>
        <end position="240"/>
    </location>
</feature>
<evidence type="ECO:0000256" key="6">
    <source>
        <dbReference type="ARBA" id="ARBA00023136"/>
    </source>
</evidence>
<dbReference type="PROSITE" id="PS01348">
    <property type="entry name" value="MRAY_2"/>
    <property type="match status" value="1"/>
</dbReference>
<dbReference type="InterPro" id="IPR018480">
    <property type="entry name" value="PNAcMuramoyl-5peptid_Trfase_CS"/>
</dbReference>
<dbReference type="InterPro" id="IPR000715">
    <property type="entry name" value="Glycosyl_transferase_4"/>
</dbReference>
<dbReference type="PANTHER" id="PTHR22926">
    <property type="entry name" value="PHOSPHO-N-ACETYLMURAMOYL-PENTAPEPTIDE-TRANSFERASE"/>
    <property type="match status" value="1"/>
</dbReference>
<evidence type="ECO:0000256" key="3">
    <source>
        <dbReference type="ARBA" id="ARBA00022679"/>
    </source>
</evidence>
<keyword evidence="4 7" id="KW-0812">Transmembrane</keyword>
<evidence type="ECO:0000256" key="4">
    <source>
        <dbReference type="ARBA" id="ARBA00022692"/>
    </source>
</evidence>
<reference evidence="9" key="1">
    <citation type="journal article" date="2019" name="Int. J. Syst. Evol. Microbiol.">
        <title>The Global Catalogue of Microorganisms (GCM) 10K type strain sequencing project: providing services to taxonomists for standard genome sequencing and annotation.</title>
        <authorList>
            <consortium name="The Broad Institute Genomics Platform"/>
            <consortium name="The Broad Institute Genome Sequencing Center for Infectious Disease"/>
            <person name="Wu L."/>
            <person name="Ma J."/>
        </authorList>
    </citation>
    <scope>NUCLEOTIDE SEQUENCE [LARGE SCALE GENOMIC DNA]</scope>
    <source>
        <strain evidence="9">JCM 17106</strain>
    </source>
</reference>
<feature type="transmembrane region" description="Helical" evidence="7">
    <location>
        <begin position="261"/>
        <end position="284"/>
    </location>
</feature>
<feature type="transmembrane region" description="Helical" evidence="7">
    <location>
        <begin position="16"/>
        <end position="35"/>
    </location>
</feature>
<keyword evidence="3" id="KW-0808">Transferase</keyword>
<name>A0ABP6UID8_9FLAO</name>
<dbReference type="PANTHER" id="PTHR22926:SF3">
    <property type="entry name" value="UNDECAPRENYL-PHOSPHATE ALPHA-N-ACETYLGLUCOSAMINYL 1-PHOSPHATE TRANSFERASE"/>
    <property type="match status" value="1"/>
</dbReference>
<evidence type="ECO:0000256" key="1">
    <source>
        <dbReference type="ARBA" id="ARBA00004651"/>
    </source>
</evidence>
<feature type="transmembrane region" description="Helical" evidence="7">
    <location>
        <begin position="47"/>
        <end position="63"/>
    </location>
</feature>
<comment type="subcellular location">
    <subcellularLocation>
        <location evidence="1">Cell membrane</location>
        <topology evidence="1">Multi-pass membrane protein</topology>
    </subcellularLocation>
</comment>
<evidence type="ECO:0000313" key="9">
    <source>
        <dbReference type="Proteomes" id="UP001500459"/>
    </source>
</evidence>
<keyword evidence="6 7" id="KW-0472">Membrane</keyword>
<keyword evidence="2" id="KW-1003">Cell membrane</keyword>
<dbReference type="Pfam" id="PF00953">
    <property type="entry name" value="Glycos_transf_4"/>
    <property type="match status" value="1"/>
</dbReference>
<comment type="caution">
    <text evidence="8">The sequence shown here is derived from an EMBL/GenBank/DDBJ whole genome shotgun (WGS) entry which is preliminary data.</text>
</comment>
<evidence type="ECO:0000256" key="2">
    <source>
        <dbReference type="ARBA" id="ARBA00022475"/>
    </source>
</evidence>
<keyword evidence="5 7" id="KW-1133">Transmembrane helix</keyword>
<feature type="transmembrane region" description="Helical" evidence="7">
    <location>
        <begin position="133"/>
        <end position="151"/>
    </location>
</feature>
<evidence type="ECO:0000313" key="8">
    <source>
        <dbReference type="EMBL" id="GAA3508746.1"/>
    </source>
</evidence>
<evidence type="ECO:0000256" key="7">
    <source>
        <dbReference type="SAM" id="Phobius"/>
    </source>
</evidence>
<dbReference type="CDD" id="cd06853">
    <property type="entry name" value="GT_WecA_like"/>
    <property type="match status" value="1"/>
</dbReference>
<proteinExistence type="predicted"/>
<evidence type="ECO:0000256" key="5">
    <source>
        <dbReference type="ARBA" id="ARBA00022989"/>
    </source>
</evidence>
<feature type="transmembrane region" description="Helical" evidence="7">
    <location>
        <begin position="189"/>
        <end position="210"/>
    </location>
</feature>
<accession>A0ABP6UID8</accession>
<dbReference type="EMBL" id="BAABCW010000007">
    <property type="protein sequence ID" value="GAA3508746.1"/>
    <property type="molecule type" value="Genomic_DNA"/>
</dbReference>
<gene>
    <name evidence="8" type="ORF">GCM10022393_20500</name>
</gene>
<keyword evidence="9" id="KW-1185">Reference proteome</keyword>
<feature type="transmembrane region" description="Helical" evidence="7">
    <location>
        <begin position="106"/>
        <end position="126"/>
    </location>
</feature>
<dbReference type="Proteomes" id="UP001500459">
    <property type="component" value="Unassembled WGS sequence"/>
</dbReference>
<feature type="transmembrane region" description="Helical" evidence="7">
    <location>
        <begin position="157"/>
        <end position="177"/>
    </location>
</feature>
<feature type="transmembrane region" description="Helical" evidence="7">
    <location>
        <begin position="296"/>
        <end position="317"/>
    </location>
</feature>
<organism evidence="8 9">
    <name type="scientific">Aquimarina addita</name>
    <dbReference type="NCBI Taxonomy" id="870485"/>
    <lineage>
        <taxon>Bacteria</taxon>
        <taxon>Pseudomonadati</taxon>
        <taxon>Bacteroidota</taxon>
        <taxon>Flavobacteriia</taxon>
        <taxon>Flavobacteriales</taxon>
        <taxon>Flavobacteriaceae</taxon>
        <taxon>Aquimarina</taxon>
    </lineage>
</organism>